<reference evidence="12" key="1">
    <citation type="journal article" date="2019" name="Int. J. Syst. Evol. Microbiol.">
        <title>The Global Catalogue of Microorganisms (GCM) 10K type strain sequencing project: providing services to taxonomists for standard genome sequencing and annotation.</title>
        <authorList>
            <consortium name="The Broad Institute Genomics Platform"/>
            <consortium name="The Broad Institute Genome Sequencing Center for Infectious Disease"/>
            <person name="Wu L."/>
            <person name="Ma J."/>
        </authorList>
    </citation>
    <scope>NUCLEOTIDE SEQUENCE [LARGE SCALE GENOMIC DNA]</scope>
    <source>
        <strain evidence="12">KCTC 52473</strain>
    </source>
</reference>
<evidence type="ECO:0000256" key="4">
    <source>
        <dbReference type="ARBA" id="ARBA00022692"/>
    </source>
</evidence>
<comment type="subcellular location">
    <subcellularLocation>
        <location evidence="1">Cell outer membrane</location>
        <topology evidence="1">Multi-pass membrane protein</topology>
    </subcellularLocation>
</comment>
<dbReference type="Pfam" id="PF25183">
    <property type="entry name" value="OMP_b-brl_4"/>
    <property type="match status" value="1"/>
</dbReference>
<dbReference type="InterPro" id="IPR012910">
    <property type="entry name" value="Plug_dom"/>
</dbReference>
<evidence type="ECO:0000259" key="10">
    <source>
        <dbReference type="Pfam" id="PF25183"/>
    </source>
</evidence>
<accession>A0ABV7FTS7</accession>
<keyword evidence="6" id="KW-0998">Cell outer membrane</keyword>
<dbReference type="InterPro" id="IPR037066">
    <property type="entry name" value="Plug_dom_sf"/>
</dbReference>
<evidence type="ECO:0000256" key="8">
    <source>
        <dbReference type="SAM" id="SignalP"/>
    </source>
</evidence>
<organism evidence="11 12">
    <name type="scientific">Agaribacter flavus</name>
    <dbReference type="NCBI Taxonomy" id="1902781"/>
    <lineage>
        <taxon>Bacteria</taxon>
        <taxon>Pseudomonadati</taxon>
        <taxon>Pseudomonadota</taxon>
        <taxon>Gammaproteobacteria</taxon>
        <taxon>Alteromonadales</taxon>
        <taxon>Alteromonadaceae</taxon>
        <taxon>Agaribacter</taxon>
    </lineage>
</organism>
<keyword evidence="4" id="KW-0812">Transmembrane</keyword>
<evidence type="ECO:0000256" key="1">
    <source>
        <dbReference type="ARBA" id="ARBA00004571"/>
    </source>
</evidence>
<feature type="chain" id="PRO_5047538697" evidence="8">
    <location>
        <begin position="40"/>
        <end position="1120"/>
    </location>
</feature>
<sequence length="1120" mass="123522">MKIKKWQTRFTLTNGLNTTFLGLSCAVLSSLMVVPSVSAQQTFARIGGSAEMSNGQPAVGVNVEVIHTQSGTKSSGLTNDAGRFRLTGLRVGGPYTVRFSGAEIANHEVTGIYITPSDPANVNVVLSNIEKISVTGERLASQRFGSTATFGSDTIARTLSVERKLQDVIRLDPKAFVDLGQPDGDQGASILGFNTRFNNIVVDGLSQVDSFGDNFTSLSTRRSPISLDAIESISVESAPFDVQNSGFQGGQINISTKSGINEFRGSAFYKRSGGGLSGDRTEDVLRADGSVNFTQEIDRRAPEDTFGINFSGPLVQDKLFFFASYEEFTESEDLGSCPAGIACENPNEDITLDIYNQIRDISINRYGFDPGNFEDIRDLEDGEIKYFVKLDWNINDDHRASLSWTRVTSENITSTNPPGLDSPSSFVEREADIPISLSGEVFSYWSDKLSTQLRISYREEARGLTPLFAGAGDVGQITINNIGEGGADLSLGLDDFDQNVRYESKRFQMKIRGEYELDRHTISFGYEYDNRDIFDLNVPSGNGVFQFSGIDDDPDTPEDDSISVIDLFANGLVESIDVQGAVSGNPLDAAADFSLEQHSVYLQNEWDIRDDLSLLIGLRYETFVSDDKPDLNPFFQARYGFTNQSTLDGLDVLLPRFGFNYEVSENTTIRGGAGMFAGGTPLAWVSESYTRTGISLFSSGLDGDALAELGAINNFTTLPDEIIQGLGEEQSRLREGLDSSVSLLDPNFEIPKNMRYQLALDQYFSVPGLGDGWRATVEVIHSDIVDALQFQDLRLQQIGTLPGTNIPRYGVEETPSDTRQTRPTNRSDGRFAPQDIQVTNTSVGRSTAASIDIAKRWNWGQYGEFGMTVGYAYIDSIDVSPANDTDDLDDVFETGAYDDILNPTPAFSIQAIPHNFVHSFNWDKTFANDLKLRISAVGNYRSGRATSFVYDDVNRSTFGYQTIQPGLSDRAQGRLIPYLPTGPNDPLVRFENDTSYEELAEIISAFGLQKYQGGLLPRNSIRSEDSYILDVNFQLEIPTPLEGKLIIDGGVRNFLNLLNDDWGDIRRYSIRENLFDALIDPETNQYVITDIDDGSTPLVQEERLSSGSVWRANVGIRYIF</sequence>
<evidence type="ECO:0000313" key="12">
    <source>
        <dbReference type="Proteomes" id="UP001595478"/>
    </source>
</evidence>
<dbReference type="Pfam" id="PF13620">
    <property type="entry name" value="CarboxypepD_reg"/>
    <property type="match status" value="1"/>
</dbReference>
<comment type="caution">
    <text evidence="11">The sequence shown here is derived from an EMBL/GenBank/DDBJ whole genome shotgun (WGS) entry which is preliminary data.</text>
</comment>
<dbReference type="InterPro" id="IPR036942">
    <property type="entry name" value="Beta-barrel_TonB_sf"/>
</dbReference>
<dbReference type="Gene3D" id="2.40.170.20">
    <property type="entry name" value="TonB-dependent receptor, beta-barrel domain"/>
    <property type="match status" value="1"/>
</dbReference>
<dbReference type="InterPro" id="IPR008969">
    <property type="entry name" value="CarboxyPept-like_regulatory"/>
</dbReference>
<feature type="signal peptide" evidence="8">
    <location>
        <begin position="1"/>
        <end position="39"/>
    </location>
</feature>
<dbReference type="Pfam" id="PF07715">
    <property type="entry name" value="Plug"/>
    <property type="match status" value="1"/>
</dbReference>
<feature type="compositionally biased region" description="Polar residues" evidence="7">
    <location>
        <begin position="817"/>
        <end position="826"/>
    </location>
</feature>
<keyword evidence="2" id="KW-0813">Transport</keyword>
<dbReference type="PANTHER" id="PTHR30069">
    <property type="entry name" value="TONB-DEPENDENT OUTER MEMBRANE RECEPTOR"/>
    <property type="match status" value="1"/>
</dbReference>
<name>A0ABV7FTS7_9ALTE</name>
<dbReference type="PANTHER" id="PTHR30069:SF46">
    <property type="entry name" value="OAR PROTEIN"/>
    <property type="match status" value="1"/>
</dbReference>
<feature type="region of interest" description="Disordered" evidence="7">
    <location>
        <begin position="806"/>
        <end position="832"/>
    </location>
</feature>
<evidence type="ECO:0000256" key="6">
    <source>
        <dbReference type="ARBA" id="ARBA00023237"/>
    </source>
</evidence>
<dbReference type="SUPFAM" id="SSF56935">
    <property type="entry name" value="Porins"/>
    <property type="match status" value="1"/>
</dbReference>
<evidence type="ECO:0000256" key="2">
    <source>
        <dbReference type="ARBA" id="ARBA00022448"/>
    </source>
</evidence>
<dbReference type="EMBL" id="JBHRSW010000029">
    <property type="protein sequence ID" value="MFC3122739.1"/>
    <property type="molecule type" value="Genomic_DNA"/>
</dbReference>
<keyword evidence="11" id="KW-0675">Receptor</keyword>
<gene>
    <name evidence="11" type="ORF">ACFOHL_14030</name>
</gene>
<dbReference type="InterPro" id="IPR057601">
    <property type="entry name" value="Oar-like_b-barrel"/>
</dbReference>
<feature type="domain" description="TonB-dependent transporter Oar-like beta-barrel" evidence="10">
    <location>
        <begin position="381"/>
        <end position="1049"/>
    </location>
</feature>
<keyword evidence="8" id="KW-0732">Signal</keyword>
<evidence type="ECO:0000256" key="3">
    <source>
        <dbReference type="ARBA" id="ARBA00022452"/>
    </source>
</evidence>
<feature type="domain" description="TonB-dependent receptor plug" evidence="9">
    <location>
        <begin position="147"/>
        <end position="244"/>
    </location>
</feature>
<evidence type="ECO:0000313" key="11">
    <source>
        <dbReference type="EMBL" id="MFC3122739.1"/>
    </source>
</evidence>
<protein>
    <submittedName>
        <fullName evidence="11">TonB-dependent receptor domain-containing protein</fullName>
    </submittedName>
</protein>
<dbReference type="InterPro" id="IPR039426">
    <property type="entry name" value="TonB-dep_rcpt-like"/>
</dbReference>
<keyword evidence="3" id="KW-1134">Transmembrane beta strand</keyword>
<evidence type="ECO:0000256" key="5">
    <source>
        <dbReference type="ARBA" id="ARBA00023136"/>
    </source>
</evidence>
<dbReference type="SUPFAM" id="SSF49464">
    <property type="entry name" value="Carboxypeptidase regulatory domain-like"/>
    <property type="match status" value="1"/>
</dbReference>
<dbReference type="Gene3D" id="2.170.130.10">
    <property type="entry name" value="TonB-dependent receptor, plug domain"/>
    <property type="match status" value="1"/>
</dbReference>
<evidence type="ECO:0000256" key="7">
    <source>
        <dbReference type="SAM" id="MobiDB-lite"/>
    </source>
</evidence>
<keyword evidence="5" id="KW-0472">Membrane</keyword>
<proteinExistence type="predicted"/>
<evidence type="ECO:0000259" key="9">
    <source>
        <dbReference type="Pfam" id="PF07715"/>
    </source>
</evidence>
<dbReference type="Proteomes" id="UP001595478">
    <property type="component" value="Unassembled WGS sequence"/>
</dbReference>
<keyword evidence="12" id="KW-1185">Reference proteome</keyword>
<dbReference type="PROSITE" id="PS51257">
    <property type="entry name" value="PROKAR_LIPOPROTEIN"/>
    <property type="match status" value="1"/>
</dbReference>
<dbReference type="RefSeq" id="WP_376920861.1">
    <property type="nucleotide sequence ID" value="NZ_JBHRSW010000029.1"/>
</dbReference>